<evidence type="ECO:0000313" key="1">
    <source>
        <dbReference type="EMBL" id="MBJ6362354.1"/>
    </source>
</evidence>
<evidence type="ECO:0000313" key="2">
    <source>
        <dbReference type="Proteomes" id="UP000640274"/>
    </source>
</evidence>
<accession>A0A934J312</accession>
<dbReference type="InterPro" id="IPR040983">
    <property type="entry name" value="Bact_RF_family5"/>
</dbReference>
<comment type="caution">
    <text evidence="1">The sequence shown here is derived from an EMBL/GenBank/DDBJ whole genome shotgun (WGS) entry which is preliminary data.</text>
</comment>
<dbReference type="RefSeq" id="WP_199019901.1">
    <property type="nucleotide sequence ID" value="NZ_JAELUP010000066.1"/>
</dbReference>
<name>A0A934J312_9BACL</name>
<dbReference type="AlphaFoldDB" id="A0A934J312"/>
<proteinExistence type="predicted"/>
<dbReference type="Pfam" id="PF18846">
    <property type="entry name" value="baeRF_family5"/>
    <property type="match status" value="1"/>
</dbReference>
<organism evidence="1 2">
    <name type="scientific">Paenibacillus roseus</name>
    <dbReference type="NCBI Taxonomy" id="2798579"/>
    <lineage>
        <taxon>Bacteria</taxon>
        <taxon>Bacillati</taxon>
        <taxon>Bacillota</taxon>
        <taxon>Bacilli</taxon>
        <taxon>Bacillales</taxon>
        <taxon>Paenibacillaceae</taxon>
        <taxon>Paenibacillus</taxon>
    </lineage>
</organism>
<sequence length="266" mass="31309">MKLVEKCQKLESYPTHSSERFLTVYLNTAPTGNQPQQWKIRLKNGMKKLIEYSKAAGDDKQVRQLLNIQKQIEAELDNRRQEFKNGLVIVAEDSGVLLFFESLQAPLPNRFYWEKEPRLQELKELLRRYPAAGIIQVGHDSVAVIDTILGEIKQEVYFEWNADNEDWKEYKGVAATIREASSSSQRERFHDRMDVHRQRWMKRLVPVIERFKKQKQWQELIFTGEKSLASELSREFQPMKTRVISKNMNRVPSHEVIREVYSAGRA</sequence>
<dbReference type="Proteomes" id="UP000640274">
    <property type="component" value="Unassembled WGS sequence"/>
</dbReference>
<keyword evidence="2" id="KW-1185">Reference proteome</keyword>
<reference evidence="1" key="1">
    <citation type="submission" date="2020-12" db="EMBL/GenBank/DDBJ databases">
        <authorList>
            <person name="Huq M.A."/>
        </authorList>
    </citation>
    <scope>NUCLEOTIDE SEQUENCE</scope>
    <source>
        <strain evidence="1">MAHUQ-46</strain>
    </source>
</reference>
<gene>
    <name evidence="1" type="ORF">JFN88_13860</name>
</gene>
<protein>
    <submittedName>
        <fullName evidence="1">Uncharacterized protein</fullName>
    </submittedName>
</protein>
<dbReference type="EMBL" id="JAELUP010000066">
    <property type="protein sequence ID" value="MBJ6362354.1"/>
    <property type="molecule type" value="Genomic_DNA"/>
</dbReference>